<dbReference type="InterPro" id="IPR050166">
    <property type="entry name" value="ABC_transporter_ATP-bind"/>
</dbReference>
<dbReference type="EMBL" id="JABWCV010000002">
    <property type="protein sequence ID" value="NVF12975.1"/>
    <property type="molecule type" value="Genomic_DNA"/>
</dbReference>
<dbReference type="Proteomes" id="UP000589984">
    <property type="component" value="Unassembled WGS sequence"/>
</dbReference>
<proteinExistence type="inferred from homology"/>
<dbReference type="InterPro" id="IPR027417">
    <property type="entry name" value="P-loop_NTPase"/>
</dbReference>
<dbReference type="SUPFAM" id="SSF52540">
    <property type="entry name" value="P-loop containing nucleoside triphosphate hydrolases"/>
    <property type="match status" value="1"/>
</dbReference>
<keyword evidence="3" id="KW-0547">Nucleotide-binding</keyword>
<evidence type="ECO:0000313" key="7">
    <source>
        <dbReference type="Proteomes" id="UP000589984"/>
    </source>
</evidence>
<dbReference type="PROSITE" id="PS50893">
    <property type="entry name" value="ABC_TRANSPORTER_2"/>
    <property type="match status" value="1"/>
</dbReference>
<dbReference type="PANTHER" id="PTHR42788:SF19">
    <property type="entry name" value="ALIPHATIC SULFONATES IMPORT ATP-BINDING PROTEIN SSUB 2"/>
    <property type="match status" value="1"/>
</dbReference>
<name>A0A7Y6V7K4_9GAMM</name>
<evidence type="ECO:0000256" key="4">
    <source>
        <dbReference type="ARBA" id="ARBA00022840"/>
    </source>
</evidence>
<feature type="domain" description="ABC transporter" evidence="5">
    <location>
        <begin position="4"/>
        <end position="238"/>
    </location>
</feature>
<dbReference type="GO" id="GO:0016887">
    <property type="term" value="F:ATP hydrolysis activity"/>
    <property type="evidence" value="ECO:0007669"/>
    <property type="project" value="InterPro"/>
</dbReference>
<accession>A0A7Y6V7K4</accession>
<dbReference type="SMART" id="SM00382">
    <property type="entry name" value="AAA"/>
    <property type="match status" value="1"/>
</dbReference>
<sequence>MTGLEVRIDEKRFNGKVVLRGLEFTARPGEFLALVGPSGTGKSTLLNLISGLDHNFTGSVSWDGETLYMPGESPSQLGMMFQEPRLMPWLSTLDNVRLVSQSRDASVVRNESQVTARAVELLREVGLGDNLNTWPGQLSGGMQRRAALARAFMVSPRLLLLDEPFVSLDMPTGNRLRESLLALCQRQRPLVLYVTHDLREALAVADRVLFLSGPPARVILDYRVELAHPRQLEGPAVAQLQQTLSAQYPDLLSGLIEISLSSEGDSPQH</sequence>
<evidence type="ECO:0000313" key="6">
    <source>
        <dbReference type="EMBL" id="NVF12975.1"/>
    </source>
</evidence>
<keyword evidence="2" id="KW-0813">Transport</keyword>
<dbReference type="PANTHER" id="PTHR42788">
    <property type="entry name" value="TAURINE IMPORT ATP-BINDING PROTEIN-RELATED"/>
    <property type="match status" value="1"/>
</dbReference>
<keyword evidence="7" id="KW-1185">Reference proteome</keyword>
<evidence type="ECO:0000256" key="1">
    <source>
        <dbReference type="ARBA" id="ARBA00005417"/>
    </source>
</evidence>
<gene>
    <name evidence="6" type="ORF">HUO07_02160</name>
</gene>
<dbReference type="RefSeq" id="WP_176302186.1">
    <property type="nucleotide sequence ID" value="NZ_JABWCV010000002.1"/>
</dbReference>
<evidence type="ECO:0000256" key="2">
    <source>
        <dbReference type="ARBA" id="ARBA00022448"/>
    </source>
</evidence>
<dbReference type="PROSITE" id="PS00211">
    <property type="entry name" value="ABC_TRANSPORTER_1"/>
    <property type="match status" value="1"/>
</dbReference>
<dbReference type="Gene3D" id="3.40.50.300">
    <property type="entry name" value="P-loop containing nucleotide triphosphate hydrolases"/>
    <property type="match status" value="1"/>
</dbReference>
<comment type="caution">
    <text evidence="6">The sequence shown here is derived from an EMBL/GenBank/DDBJ whole genome shotgun (WGS) entry which is preliminary data.</text>
</comment>
<dbReference type="GO" id="GO:0005524">
    <property type="term" value="F:ATP binding"/>
    <property type="evidence" value="ECO:0007669"/>
    <property type="project" value="UniProtKB-KW"/>
</dbReference>
<comment type="similarity">
    <text evidence="1">Belongs to the ABC transporter superfamily.</text>
</comment>
<dbReference type="InterPro" id="IPR003439">
    <property type="entry name" value="ABC_transporter-like_ATP-bd"/>
</dbReference>
<reference evidence="6 7" key="1">
    <citation type="submission" date="2020-06" db="EMBL/GenBank/DDBJ databases">
        <title>Halomonas sp. QX-1 draft genome sequence.</title>
        <authorList>
            <person name="Qiu X."/>
        </authorList>
    </citation>
    <scope>NUCLEOTIDE SEQUENCE [LARGE SCALE GENOMIC DNA]</scope>
    <source>
        <strain evidence="6 7">QX-1</strain>
    </source>
</reference>
<dbReference type="InterPro" id="IPR017871">
    <property type="entry name" value="ABC_transporter-like_CS"/>
</dbReference>
<keyword evidence="4 6" id="KW-0067">ATP-binding</keyword>
<dbReference type="AlphaFoldDB" id="A0A7Y6V7K4"/>
<organism evidence="6 7">
    <name type="scientific">Vreelandella maris</name>
    <dbReference type="NCBI Taxonomy" id="2729617"/>
    <lineage>
        <taxon>Bacteria</taxon>
        <taxon>Pseudomonadati</taxon>
        <taxon>Pseudomonadota</taxon>
        <taxon>Gammaproteobacteria</taxon>
        <taxon>Oceanospirillales</taxon>
        <taxon>Halomonadaceae</taxon>
        <taxon>Vreelandella</taxon>
    </lineage>
</organism>
<protein>
    <submittedName>
        <fullName evidence="6">ABC transporter ATP-binding protein</fullName>
    </submittedName>
</protein>
<dbReference type="Pfam" id="PF00005">
    <property type="entry name" value="ABC_tran"/>
    <property type="match status" value="1"/>
</dbReference>
<dbReference type="InterPro" id="IPR003593">
    <property type="entry name" value="AAA+_ATPase"/>
</dbReference>
<evidence type="ECO:0000259" key="5">
    <source>
        <dbReference type="PROSITE" id="PS50893"/>
    </source>
</evidence>
<evidence type="ECO:0000256" key="3">
    <source>
        <dbReference type="ARBA" id="ARBA00022741"/>
    </source>
</evidence>